<comment type="caution">
    <text evidence="1">The sequence shown here is derived from an EMBL/GenBank/DDBJ whole genome shotgun (WGS) entry which is preliminary data.</text>
</comment>
<evidence type="ECO:0000313" key="1">
    <source>
        <dbReference type="EMBL" id="GAA3851062.1"/>
    </source>
</evidence>
<reference evidence="2" key="1">
    <citation type="journal article" date="2019" name="Int. J. Syst. Evol. Microbiol.">
        <title>The Global Catalogue of Microorganisms (GCM) 10K type strain sequencing project: providing services to taxonomists for standard genome sequencing and annotation.</title>
        <authorList>
            <consortium name="The Broad Institute Genomics Platform"/>
            <consortium name="The Broad Institute Genome Sequencing Center for Infectious Disease"/>
            <person name="Wu L."/>
            <person name="Ma J."/>
        </authorList>
    </citation>
    <scope>NUCLEOTIDE SEQUENCE [LARGE SCALE GENOMIC DNA]</scope>
    <source>
        <strain evidence="2">JCM 16578</strain>
    </source>
</reference>
<evidence type="ECO:0008006" key="3">
    <source>
        <dbReference type="Google" id="ProtNLM"/>
    </source>
</evidence>
<name>A0ABP7JQM6_9ACTN</name>
<dbReference type="InterPro" id="IPR037219">
    <property type="entry name" value="Peptidase_M41-like"/>
</dbReference>
<proteinExistence type="predicted"/>
<organism evidence="1 2">
    <name type="scientific">Streptomyces lannensis</name>
    <dbReference type="NCBI Taxonomy" id="766498"/>
    <lineage>
        <taxon>Bacteria</taxon>
        <taxon>Bacillati</taxon>
        <taxon>Actinomycetota</taxon>
        <taxon>Actinomycetes</taxon>
        <taxon>Kitasatosporales</taxon>
        <taxon>Streptomycetaceae</taxon>
        <taxon>Streptomyces</taxon>
    </lineage>
</organism>
<sequence length="197" mass="21633">MATAPAPEYLNDHRGNRKAIFEMPLSYEAARLGMAFHEAGHAVVALAYGVHVVRSEVIAWTENNGWALTGNTAYEARHTQPWHFAAQCAAGQVAHVQYLMAYGLWTPERALACTADHDREQAIDILAQFGYRLAHGHVPAGGKSWGMVRGMARRKVSHLWWEIRTVAHAMDENTVLTGDEIAALTGLVNPPLKRGAA</sequence>
<protein>
    <recommendedName>
        <fullName evidence="3">Peptidase M41 domain-containing protein</fullName>
    </recommendedName>
</protein>
<evidence type="ECO:0000313" key="2">
    <source>
        <dbReference type="Proteomes" id="UP001501563"/>
    </source>
</evidence>
<dbReference type="EMBL" id="BAAAZA010000003">
    <property type="protein sequence ID" value="GAA3851062.1"/>
    <property type="molecule type" value="Genomic_DNA"/>
</dbReference>
<dbReference type="Proteomes" id="UP001501563">
    <property type="component" value="Unassembled WGS sequence"/>
</dbReference>
<accession>A0ABP7JQM6</accession>
<dbReference type="SUPFAM" id="SSF140990">
    <property type="entry name" value="FtsH protease domain-like"/>
    <property type="match status" value="1"/>
</dbReference>
<keyword evidence="2" id="KW-1185">Reference proteome</keyword>
<gene>
    <name evidence="1" type="ORF">GCM10022207_11640</name>
</gene>